<dbReference type="Pfam" id="PF03101">
    <property type="entry name" value="FAR1"/>
    <property type="match status" value="1"/>
</dbReference>
<evidence type="ECO:0008006" key="5">
    <source>
        <dbReference type="Google" id="ProtNLM"/>
    </source>
</evidence>
<reference evidence="3" key="1">
    <citation type="submission" date="2023-03" db="EMBL/GenBank/DDBJ databases">
        <title>Chromosome-scale reference genome and RAD-based genetic map of yellow starthistle (Centaurea solstitialis) reveal putative structural variation and QTLs associated with invader traits.</title>
        <authorList>
            <person name="Reatini B."/>
            <person name="Cang F.A."/>
            <person name="Jiang Q."/>
            <person name="Mckibben M.T.W."/>
            <person name="Barker M.S."/>
            <person name="Rieseberg L.H."/>
            <person name="Dlugosch K.M."/>
        </authorList>
    </citation>
    <scope>NUCLEOTIDE SEQUENCE</scope>
    <source>
        <strain evidence="3">CAN-66</strain>
        <tissue evidence="3">Leaf</tissue>
    </source>
</reference>
<feature type="domain" description="FAR1" evidence="1">
    <location>
        <begin position="43"/>
        <end position="83"/>
    </location>
</feature>
<proteinExistence type="predicted"/>
<evidence type="ECO:0000313" key="3">
    <source>
        <dbReference type="EMBL" id="KAJ9561892.1"/>
    </source>
</evidence>
<feature type="domain" description="MULE transposase" evidence="2">
    <location>
        <begin position="160"/>
        <end position="251"/>
    </location>
</feature>
<name>A0AA38WI42_9ASTR</name>
<dbReference type="InterPro" id="IPR004330">
    <property type="entry name" value="FAR1_DNA_bnd_dom"/>
</dbReference>
<evidence type="ECO:0000313" key="4">
    <source>
        <dbReference type="Proteomes" id="UP001172457"/>
    </source>
</evidence>
<dbReference type="Proteomes" id="UP001172457">
    <property type="component" value="Chromosome 2"/>
</dbReference>
<comment type="caution">
    <text evidence="3">The sequence shown here is derived from an EMBL/GenBank/DDBJ whole genome shotgun (WGS) entry which is preliminary data.</text>
</comment>
<dbReference type="PANTHER" id="PTHR47718">
    <property type="entry name" value="OS01G0519700 PROTEIN"/>
    <property type="match status" value="1"/>
</dbReference>
<feature type="non-terminal residue" evidence="3">
    <location>
        <position position="314"/>
    </location>
</feature>
<evidence type="ECO:0000259" key="1">
    <source>
        <dbReference type="Pfam" id="PF03101"/>
    </source>
</evidence>
<protein>
    <recommendedName>
        <fullName evidence="5">Protein FAR1-RELATED SEQUENCE</fullName>
    </recommendedName>
</protein>
<evidence type="ECO:0000259" key="2">
    <source>
        <dbReference type="Pfam" id="PF10551"/>
    </source>
</evidence>
<dbReference type="EMBL" id="JARYMX010000002">
    <property type="protein sequence ID" value="KAJ9561892.1"/>
    <property type="molecule type" value="Genomic_DNA"/>
</dbReference>
<dbReference type="InterPro" id="IPR018289">
    <property type="entry name" value="MULE_transposase_dom"/>
</dbReference>
<accession>A0AA38WI42</accession>
<gene>
    <name evidence="3" type="ORF">OSB04_007052</name>
</gene>
<sequence>MNNQSQVDVNFDFDENEFAGETIAGKVFDKLEEVLKVDKFGVDTKKRQRDSRTGCEAELQVSKIKDGKWVIDKFSDIHIHDLTTTPIKVMKHRSHVKFHRPMACKSLMVKLGQYRFGSSQIKKVVNAIKYPFEVDVTSKQCVDILADGRSRDSYMKFGDVFDVTYMTNKFKKLFSPFVGVNRHGQSILFGGALLANETEETFEWLFENFLKYMFSKYPKSIITDQDKAMGNAIKKVLPSTRHRYCAWHIRKHELEHNLKVNGKFYVISIIYKVVNGRGTCITNENFGAIEEDEDFKTINSMSIPSSVHLIEAKK</sequence>
<organism evidence="3 4">
    <name type="scientific">Centaurea solstitialis</name>
    <name type="common">yellow star-thistle</name>
    <dbReference type="NCBI Taxonomy" id="347529"/>
    <lineage>
        <taxon>Eukaryota</taxon>
        <taxon>Viridiplantae</taxon>
        <taxon>Streptophyta</taxon>
        <taxon>Embryophyta</taxon>
        <taxon>Tracheophyta</taxon>
        <taxon>Spermatophyta</taxon>
        <taxon>Magnoliopsida</taxon>
        <taxon>eudicotyledons</taxon>
        <taxon>Gunneridae</taxon>
        <taxon>Pentapetalae</taxon>
        <taxon>asterids</taxon>
        <taxon>campanulids</taxon>
        <taxon>Asterales</taxon>
        <taxon>Asteraceae</taxon>
        <taxon>Carduoideae</taxon>
        <taxon>Cardueae</taxon>
        <taxon>Centaureinae</taxon>
        <taxon>Centaurea</taxon>
    </lineage>
</organism>
<dbReference type="Pfam" id="PF10551">
    <property type="entry name" value="MULE"/>
    <property type="match status" value="1"/>
</dbReference>
<dbReference type="PANTHER" id="PTHR47718:SF7">
    <property type="entry name" value="PROTEIN FAR1-RELATED SEQUENCE"/>
    <property type="match status" value="1"/>
</dbReference>
<dbReference type="AlphaFoldDB" id="A0AA38WI42"/>
<keyword evidence="4" id="KW-1185">Reference proteome</keyword>